<sequence length="399" mass="46166">MFIYEYKVNPKPQQVAAINEAIRTSQFVRNKVLRYWMDNRGVGKTEMFRYNTLLRKEFKFVEDLNSHACQTAVERVLKAVNRFYDNCKKQIPGPKGYPKFKKNTRSVEYKVSGWKLSENRKHMTFTDKKGIGTLKLIGTRDLNFYQIEQIKRVRIVRRADGYYVQFSVQLDPRDTVKPLIPSQKSVGIDVGIKYFLADSQGNIEPNPQFDRQGEKRLNRLNRKKSKKYQKGKPQSRNYHKARVRSARKHLRVSRQREEYVKRMALRLIKSNDLVAYEDLNVKGMVKNRHLAKSISDAGWSKFRQWLDYFGYKYGKITIAVAPHNTSQNCSNCGEKVQKSLSTRTHICPYCGYTEDRDVNAAINILQKGLSTAGHTGSYKLGELDPLGPLEQSCGVTIGL</sequence>
<keyword evidence="2" id="KW-0815">Transposition</keyword>
<dbReference type="GO" id="GO:0032196">
    <property type="term" value="P:transposition"/>
    <property type="evidence" value="ECO:0007669"/>
    <property type="project" value="UniProtKB-KW"/>
</dbReference>
<feature type="domain" description="Cas12f1-like TNB" evidence="7">
    <location>
        <begin position="299"/>
        <end position="364"/>
    </location>
</feature>
<dbReference type="PATRIC" id="fig|1637645.4.peg.5535"/>
<organism evidence="8 9">
    <name type="scientific">Limnoraphis robusta CS-951</name>
    <dbReference type="NCBI Taxonomy" id="1637645"/>
    <lineage>
        <taxon>Bacteria</taxon>
        <taxon>Bacillati</taxon>
        <taxon>Cyanobacteriota</taxon>
        <taxon>Cyanophyceae</taxon>
        <taxon>Oscillatoriophycideae</taxon>
        <taxon>Oscillatoriales</taxon>
        <taxon>Sirenicapillariaceae</taxon>
        <taxon>Limnoraphis</taxon>
    </lineage>
</organism>
<dbReference type="Pfam" id="PF07282">
    <property type="entry name" value="Cas12f1-like_TNB"/>
    <property type="match status" value="1"/>
</dbReference>
<protein>
    <submittedName>
        <fullName evidence="8">Transposase</fullName>
    </submittedName>
</protein>
<evidence type="ECO:0000259" key="7">
    <source>
        <dbReference type="Pfam" id="PF07282"/>
    </source>
</evidence>
<evidence type="ECO:0000256" key="2">
    <source>
        <dbReference type="ARBA" id="ARBA00022578"/>
    </source>
</evidence>
<evidence type="ECO:0000259" key="6">
    <source>
        <dbReference type="Pfam" id="PF01385"/>
    </source>
</evidence>
<accession>A0A0F5YAD0</accession>
<dbReference type="OrthoDB" id="435395at2"/>
<dbReference type="GO" id="GO:0006310">
    <property type="term" value="P:DNA recombination"/>
    <property type="evidence" value="ECO:0007669"/>
    <property type="project" value="UniProtKB-KW"/>
</dbReference>
<gene>
    <name evidence="8" type="ORF">WN50_23945</name>
</gene>
<dbReference type="RefSeq" id="WP_046281117.1">
    <property type="nucleotide sequence ID" value="NZ_LATL02000279.1"/>
</dbReference>
<dbReference type="NCBIfam" id="NF040570">
    <property type="entry name" value="guided_TnpB"/>
    <property type="match status" value="1"/>
</dbReference>
<feature type="compositionally biased region" description="Basic residues" evidence="5">
    <location>
        <begin position="220"/>
        <end position="230"/>
    </location>
</feature>
<feature type="domain" description="Probable transposase IS891/IS1136/IS1341" evidence="6">
    <location>
        <begin position="177"/>
        <end position="288"/>
    </location>
</feature>
<feature type="region of interest" description="Disordered" evidence="5">
    <location>
        <begin position="220"/>
        <end position="240"/>
    </location>
</feature>
<evidence type="ECO:0000313" key="8">
    <source>
        <dbReference type="EMBL" id="KKD35683.1"/>
    </source>
</evidence>
<evidence type="ECO:0000256" key="3">
    <source>
        <dbReference type="ARBA" id="ARBA00023125"/>
    </source>
</evidence>
<proteinExistence type="inferred from homology"/>
<comment type="similarity">
    <text evidence="1">In the C-terminal section; belongs to the transposase 35 family.</text>
</comment>
<evidence type="ECO:0000256" key="4">
    <source>
        <dbReference type="ARBA" id="ARBA00023172"/>
    </source>
</evidence>
<dbReference type="Proteomes" id="UP000033607">
    <property type="component" value="Unassembled WGS sequence"/>
</dbReference>
<evidence type="ECO:0000313" key="9">
    <source>
        <dbReference type="Proteomes" id="UP000033607"/>
    </source>
</evidence>
<evidence type="ECO:0000256" key="1">
    <source>
        <dbReference type="ARBA" id="ARBA00008761"/>
    </source>
</evidence>
<evidence type="ECO:0000256" key="5">
    <source>
        <dbReference type="SAM" id="MobiDB-lite"/>
    </source>
</evidence>
<dbReference type="AlphaFoldDB" id="A0A0F5YAD0"/>
<keyword evidence="4" id="KW-0233">DNA recombination</keyword>
<dbReference type="GO" id="GO:0003677">
    <property type="term" value="F:DNA binding"/>
    <property type="evidence" value="ECO:0007669"/>
    <property type="project" value="UniProtKB-KW"/>
</dbReference>
<reference evidence="8 9" key="1">
    <citation type="submission" date="2015-06" db="EMBL/GenBank/DDBJ databases">
        <title>Draft genome assembly of filamentous brackish cyanobacterium Limnoraphis robusta strain CS-951.</title>
        <authorList>
            <person name="Willis A."/>
            <person name="Parks M."/>
            <person name="Burford M.A."/>
        </authorList>
    </citation>
    <scope>NUCLEOTIDE SEQUENCE [LARGE SCALE GENOMIC DNA]</scope>
    <source>
        <strain evidence="8 9">CS-951</strain>
    </source>
</reference>
<name>A0A0F5YAD0_9CYAN</name>
<dbReference type="InterPro" id="IPR010095">
    <property type="entry name" value="Cas12f1-like_TNB"/>
</dbReference>
<dbReference type="Pfam" id="PF01385">
    <property type="entry name" value="OrfB_IS605"/>
    <property type="match status" value="1"/>
</dbReference>
<keyword evidence="3" id="KW-0238">DNA-binding</keyword>
<comment type="caution">
    <text evidence="8">The sequence shown here is derived from an EMBL/GenBank/DDBJ whole genome shotgun (WGS) entry which is preliminary data.</text>
</comment>
<dbReference type="InterPro" id="IPR001959">
    <property type="entry name" value="Transposase"/>
</dbReference>
<dbReference type="EMBL" id="LATL02000279">
    <property type="protein sequence ID" value="KKD35683.1"/>
    <property type="molecule type" value="Genomic_DNA"/>
</dbReference>